<evidence type="ECO:0000256" key="2">
    <source>
        <dbReference type="SAM" id="SignalP"/>
    </source>
</evidence>
<dbReference type="PANTHER" id="PTHR30024">
    <property type="entry name" value="ALIPHATIC SULFONATES-BINDING PROTEIN-RELATED"/>
    <property type="match status" value="1"/>
</dbReference>
<comment type="similarity">
    <text evidence="1">Belongs to the bacterial solute-binding protein SsuA/TauA family.</text>
</comment>
<gene>
    <name evidence="4" type="ORF">CSX01_12195</name>
</gene>
<organism evidence="4 5">
    <name type="scientific">Pseudobutyrivibrio ruminis</name>
    <dbReference type="NCBI Taxonomy" id="46206"/>
    <lineage>
        <taxon>Bacteria</taxon>
        <taxon>Bacillati</taxon>
        <taxon>Bacillota</taxon>
        <taxon>Clostridia</taxon>
        <taxon>Lachnospirales</taxon>
        <taxon>Lachnospiraceae</taxon>
        <taxon>Pseudobutyrivibrio</taxon>
    </lineage>
</organism>
<dbReference type="PROSITE" id="PS51257">
    <property type="entry name" value="PROKAR_LIPOPROTEIN"/>
    <property type="match status" value="1"/>
</dbReference>
<dbReference type="Gene3D" id="3.40.190.10">
    <property type="entry name" value="Periplasmic binding protein-like II"/>
    <property type="match status" value="2"/>
</dbReference>
<dbReference type="RefSeq" id="WP_099392598.1">
    <property type="nucleotide sequence ID" value="NZ_PDYF01000042.1"/>
</dbReference>
<dbReference type="SMART" id="SM00062">
    <property type="entry name" value="PBPb"/>
    <property type="match status" value="1"/>
</dbReference>
<evidence type="ECO:0000313" key="5">
    <source>
        <dbReference type="Proteomes" id="UP000225889"/>
    </source>
</evidence>
<evidence type="ECO:0000313" key="4">
    <source>
        <dbReference type="EMBL" id="PHU34040.1"/>
    </source>
</evidence>
<dbReference type="InterPro" id="IPR015168">
    <property type="entry name" value="SsuA/THI5"/>
</dbReference>
<proteinExistence type="inferred from homology"/>
<dbReference type="AlphaFoldDB" id="A0A2G3DT30"/>
<protein>
    <submittedName>
        <fullName evidence="4">Aliphatic sulfonate ABC transporter substrate-binding protein</fullName>
    </submittedName>
</protein>
<reference evidence="4 5" key="2">
    <citation type="submission" date="2017-10" db="EMBL/GenBank/DDBJ databases">
        <authorList>
            <person name="Banno H."/>
            <person name="Chua N.-H."/>
        </authorList>
    </citation>
    <scope>NUCLEOTIDE SEQUENCE [LARGE SCALE GENOMIC DNA]</scope>
    <source>
        <strain evidence="4 5">JK626</strain>
    </source>
</reference>
<dbReference type="SUPFAM" id="SSF53850">
    <property type="entry name" value="Periplasmic binding protein-like II"/>
    <property type="match status" value="1"/>
</dbReference>
<dbReference type="PANTHER" id="PTHR30024:SF42">
    <property type="entry name" value="ALIPHATIC SULFONATES-BINDING PROTEIN-RELATED"/>
    <property type="match status" value="1"/>
</dbReference>
<evidence type="ECO:0000259" key="3">
    <source>
        <dbReference type="SMART" id="SM00062"/>
    </source>
</evidence>
<evidence type="ECO:0000256" key="1">
    <source>
        <dbReference type="ARBA" id="ARBA00010742"/>
    </source>
</evidence>
<dbReference type="Pfam" id="PF09084">
    <property type="entry name" value="NMT1"/>
    <property type="match status" value="1"/>
</dbReference>
<feature type="domain" description="Solute-binding protein family 3/N-terminal" evidence="3">
    <location>
        <begin position="60"/>
        <end position="286"/>
    </location>
</feature>
<dbReference type="Proteomes" id="UP000225889">
    <property type="component" value="Unassembled WGS sequence"/>
</dbReference>
<name>A0A2G3DT30_9FIRM</name>
<accession>A0A2G3DT30</accession>
<keyword evidence="2" id="KW-0732">Signal</keyword>
<dbReference type="EMBL" id="PDYF01000042">
    <property type="protein sequence ID" value="PHU34040.1"/>
    <property type="molecule type" value="Genomic_DNA"/>
</dbReference>
<dbReference type="InterPro" id="IPR001638">
    <property type="entry name" value="Solute-binding_3/MltF_N"/>
</dbReference>
<feature type="signal peptide" evidence="2">
    <location>
        <begin position="1"/>
        <end position="22"/>
    </location>
</feature>
<feature type="chain" id="PRO_5039125190" evidence="2">
    <location>
        <begin position="23"/>
        <end position="354"/>
    </location>
</feature>
<comment type="caution">
    <text evidence="4">The sequence shown here is derived from an EMBL/GenBank/DDBJ whole genome shotgun (WGS) entry which is preliminary data.</text>
</comment>
<sequence>MKKLKKTVLAALVGTFVLSALTGCGGTADNGLVDKEENIEAGSDVTREVNIGFVDTSGSNILLGSEGIARDNGYFEEEFEKIGVKVNLVPMSGAGPAINEALASGSLDIGILGDVPAVNGKANGIDTTVIAFNGLNNFIVISANPDSGIDSVKDLKGKKVATQKGAFMHRLLLYALEEEGLTIDDIEFVPMTAQDALAALETKSIDAAVVQPNDVSYRLAKENGFKEILFSNDHEGWAAGSITEIRTEYLNANQDVAVAYLKAILRANEYIEANEDALKEQWIAAGYSAESYDYAYPLHDNYSKIEATDDVIANAKKTLSFLQENDLSDGDFDVDSWYDLSYYGKAKTELEEGK</sequence>
<reference evidence="4 5" key="1">
    <citation type="submission" date="2017-10" db="EMBL/GenBank/DDBJ databases">
        <title>Resolving the taxonomy of Roseburia spp., Eubacterium rectale and Agathobacter spp. through phylogenomic analysis.</title>
        <authorList>
            <person name="Sheridan P.O."/>
            <person name="Walker A.W."/>
            <person name="Duncan S.H."/>
            <person name="Scott K.P."/>
            <person name="Toole P.W.O."/>
            <person name="Luis P."/>
            <person name="Flint H.J."/>
        </authorList>
    </citation>
    <scope>NUCLEOTIDE SEQUENCE [LARGE SCALE GENOMIC DNA]</scope>
    <source>
        <strain evidence="4 5">JK626</strain>
    </source>
</reference>